<dbReference type="EMBL" id="AP018786">
    <property type="protein sequence ID" value="BBF22865.1"/>
    <property type="molecule type" value="Genomic_DNA"/>
</dbReference>
<keyword evidence="1" id="KW-0732">Signal</keyword>
<evidence type="ECO:0000313" key="2">
    <source>
        <dbReference type="EMBL" id="BBF22865.1"/>
    </source>
</evidence>
<dbReference type="Gene3D" id="3.40.50.1110">
    <property type="entry name" value="SGNH hydrolase"/>
    <property type="match status" value="1"/>
</dbReference>
<proteinExistence type="predicted"/>
<evidence type="ECO:0008006" key="4">
    <source>
        <dbReference type="Google" id="ProtNLM"/>
    </source>
</evidence>
<accession>A0A2Z6I8S2</accession>
<evidence type="ECO:0000313" key="3">
    <source>
        <dbReference type="Proteomes" id="UP000271003"/>
    </source>
</evidence>
<protein>
    <recommendedName>
        <fullName evidence="4">SGNH/GDSL hydrolase family protein</fullName>
    </recommendedName>
</protein>
<gene>
    <name evidence="2" type="ORF">SUTMEG_07560</name>
</gene>
<dbReference type="PROSITE" id="PS51257">
    <property type="entry name" value="PROKAR_LIPOPROTEIN"/>
    <property type="match status" value="1"/>
</dbReference>
<dbReference type="KEGG" id="sutt:SUTMEG_07560"/>
<reference evidence="2 3" key="1">
    <citation type="journal article" date="2018" name="Int. J. Syst. Evol. Microbiol.">
        <title>Mesosutterella multiformis gen. nov., sp. nov., a member of the family Sutterellaceae and Sutterella megalosphaeroides sp. nov., isolated from human faeces.</title>
        <authorList>
            <person name="Sakamoto M."/>
            <person name="Ikeyama N."/>
            <person name="Kunihiro T."/>
            <person name="Iino T."/>
            <person name="Yuki M."/>
            <person name="Ohkuma M."/>
        </authorList>
    </citation>
    <scope>NUCLEOTIDE SEQUENCE [LARGE SCALE GENOMIC DNA]</scope>
    <source>
        <strain evidence="2 3">6FBBBH3</strain>
    </source>
</reference>
<sequence>MSFVRKFAAVAAGAFLAVGCAQALENTVAPDMTAPLAKAPKVALLVGNSYSFYNCGVHTYLRGFMQNGTPKETMKTRLLTISSGSLSFHDMRHYLAPHEQDPYAEVKNGKLAHPMFDVVLLQENSAGATSKKRIPFFEKYAIEQADIIREAGSTPLLVMTWAKKNKPDDIVRIADTTIRIANKAKMRVVPVGLAFAEAIKSKPELEMYMPDKSHPSAAGSYLYGAVLYATLFHRTPADINYFGECEKPLAPDTAAFLRDVAWKTVSEFNGWN</sequence>
<dbReference type="Proteomes" id="UP000271003">
    <property type="component" value="Chromosome"/>
</dbReference>
<feature type="signal peptide" evidence="1">
    <location>
        <begin position="1"/>
        <end position="23"/>
    </location>
</feature>
<dbReference type="GO" id="GO:0016788">
    <property type="term" value="F:hydrolase activity, acting on ester bonds"/>
    <property type="evidence" value="ECO:0007669"/>
    <property type="project" value="UniProtKB-ARBA"/>
</dbReference>
<dbReference type="InterPro" id="IPR036514">
    <property type="entry name" value="SGNH_hydro_sf"/>
</dbReference>
<evidence type="ECO:0000256" key="1">
    <source>
        <dbReference type="SAM" id="SignalP"/>
    </source>
</evidence>
<dbReference type="OrthoDB" id="9792428at2"/>
<name>A0A2Z6I8S2_9BURK</name>
<dbReference type="AlphaFoldDB" id="A0A2Z6I8S2"/>
<organism evidence="2 3">
    <name type="scientific">Sutterella megalosphaeroides</name>
    <dbReference type="NCBI Taxonomy" id="2494234"/>
    <lineage>
        <taxon>Bacteria</taxon>
        <taxon>Pseudomonadati</taxon>
        <taxon>Pseudomonadota</taxon>
        <taxon>Betaproteobacteria</taxon>
        <taxon>Burkholderiales</taxon>
        <taxon>Sutterellaceae</taxon>
        <taxon>Sutterella</taxon>
    </lineage>
</organism>
<keyword evidence="3" id="KW-1185">Reference proteome</keyword>
<dbReference type="SUPFAM" id="SSF52266">
    <property type="entry name" value="SGNH hydrolase"/>
    <property type="match status" value="1"/>
</dbReference>
<dbReference type="RefSeq" id="WP_120176533.1">
    <property type="nucleotide sequence ID" value="NZ_AP018786.1"/>
</dbReference>
<feature type="chain" id="PRO_5016387835" description="SGNH/GDSL hydrolase family protein" evidence="1">
    <location>
        <begin position="24"/>
        <end position="272"/>
    </location>
</feature>